<name>A0A8J3EJC8_9BACL</name>
<keyword evidence="2" id="KW-1185">Reference proteome</keyword>
<dbReference type="InterPro" id="IPR003772">
    <property type="entry name" value="YceD"/>
</dbReference>
<dbReference type="Proteomes" id="UP000656813">
    <property type="component" value="Unassembled WGS sequence"/>
</dbReference>
<protein>
    <recommendedName>
        <fullName evidence="3">DUF177 domain-containing protein</fullName>
    </recommendedName>
</protein>
<proteinExistence type="predicted"/>
<dbReference type="RefSeq" id="WP_188495270.1">
    <property type="nucleotide sequence ID" value="NZ_BMFV01000001.1"/>
</dbReference>
<organism evidence="1 2">
    <name type="scientific">Pullulanibacillus pueri</name>
    <dbReference type="NCBI Taxonomy" id="1437324"/>
    <lineage>
        <taxon>Bacteria</taxon>
        <taxon>Bacillati</taxon>
        <taxon>Bacillota</taxon>
        <taxon>Bacilli</taxon>
        <taxon>Bacillales</taxon>
        <taxon>Sporolactobacillaceae</taxon>
        <taxon>Pullulanibacillus</taxon>
    </lineage>
</organism>
<evidence type="ECO:0008006" key="3">
    <source>
        <dbReference type="Google" id="ProtNLM"/>
    </source>
</evidence>
<evidence type="ECO:0000313" key="1">
    <source>
        <dbReference type="EMBL" id="GGH74448.1"/>
    </source>
</evidence>
<sequence length="171" mass="19786">MVLKWSVPDLMKNRDEFLEIDETISIDDLKERDPEVRDISPVRVTGLASIKREAVTFHLTIDGKMTLPCSVTLEDVLYPFRMQMSETFRINDHLSEDDAEGEQVHDVEGEIIDLTPYIIEEILVQKPIRVVSDKVKETPHLKGNGWELLTDEGPSDRIDPRLEKLKHFFDE</sequence>
<reference evidence="1" key="1">
    <citation type="journal article" date="2014" name="Int. J. Syst. Evol. Microbiol.">
        <title>Complete genome sequence of Corynebacterium casei LMG S-19264T (=DSM 44701T), isolated from a smear-ripened cheese.</title>
        <authorList>
            <consortium name="US DOE Joint Genome Institute (JGI-PGF)"/>
            <person name="Walter F."/>
            <person name="Albersmeier A."/>
            <person name="Kalinowski J."/>
            <person name="Ruckert C."/>
        </authorList>
    </citation>
    <scope>NUCLEOTIDE SEQUENCE</scope>
    <source>
        <strain evidence="1">CGMCC 1.12777</strain>
    </source>
</reference>
<accession>A0A8J3EJC8</accession>
<comment type="caution">
    <text evidence="1">The sequence shown here is derived from an EMBL/GenBank/DDBJ whole genome shotgun (WGS) entry which is preliminary data.</text>
</comment>
<dbReference type="Pfam" id="PF02620">
    <property type="entry name" value="YceD"/>
    <property type="match status" value="1"/>
</dbReference>
<dbReference type="EMBL" id="BMFV01000001">
    <property type="protein sequence ID" value="GGH74448.1"/>
    <property type="molecule type" value="Genomic_DNA"/>
</dbReference>
<evidence type="ECO:0000313" key="2">
    <source>
        <dbReference type="Proteomes" id="UP000656813"/>
    </source>
</evidence>
<dbReference type="AlphaFoldDB" id="A0A8J3EJC8"/>
<gene>
    <name evidence="1" type="ORF">GCM10007096_02690</name>
</gene>
<reference evidence="1" key="2">
    <citation type="submission" date="2020-09" db="EMBL/GenBank/DDBJ databases">
        <authorList>
            <person name="Sun Q."/>
            <person name="Zhou Y."/>
        </authorList>
    </citation>
    <scope>NUCLEOTIDE SEQUENCE</scope>
    <source>
        <strain evidence="1">CGMCC 1.12777</strain>
    </source>
</reference>